<reference evidence="3 4" key="1">
    <citation type="submission" date="2024-01" db="EMBL/GenBank/DDBJ databases">
        <title>A draft genome for a cacao thread blight-causing isolate of Paramarasmius palmivorus.</title>
        <authorList>
            <person name="Baruah I.K."/>
            <person name="Bukari Y."/>
            <person name="Amoako-Attah I."/>
            <person name="Meinhardt L.W."/>
            <person name="Bailey B.A."/>
            <person name="Cohen S.P."/>
        </authorList>
    </citation>
    <scope>NUCLEOTIDE SEQUENCE [LARGE SCALE GENOMIC DNA]</scope>
    <source>
        <strain evidence="3 4">GH-12</strain>
    </source>
</reference>
<protein>
    <recommendedName>
        <fullName evidence="5">Glycoside hydrolase family 76 protein</fullName>
    </recommendedName>
</protein>
<dbReference type="EMBL" id="JAYKXP010000031">
    <property type="protein sequence ID" value="KAK7041877.1"/>
    <property type="molecule type" value="Genomic_DNA"/>
</dbReference>
<keyword evidence="2" id="KW-0472">Membrane</keyword>
<evidence type="ECO:0000256" key="2">
    <source>
        <dbReference type="SAM" id="Phobius"/>
    </source>
</evidence>
<feature type="transmembrane region" description="Helical" evidence="2">
    <location>
        <begin position="424"/>
        <end position="446"/>
    </location>
</feature>
<keyword evidence="4" id="KW-1185">Reference proteome</keyword>
<dbReference type="SUPFAM" id="SSF48208">
    <property type="entry name" value="Six-hairpin glycosidases"/>
    <property type="match status" value="1"/>
</dbReference>
<sequence length="502" mass="55202">MICLAVLWRVVNSAVTPIAIPPSWRKPTINLTMEERIDFAAEALDKAYTEPIPSKQSDPMELNKHSFGIPEDHDVDLHTLLIEFDIAVNQTRYKDKVSHYFANVPSSKYKSNGVYAAHLDLQDAWLTLRSLDPFYGYAAALAHVAYKPEDRIFLDIATEIWDSNNNRVLSRSGLPFVVFQNTSNARVKLIGDTLVEHKKCQNSVDLSGGLIHDPTLGNMVTSENARFFRLSGVLAEITGDTQYLNAAQQSAKLFLSRLYTNDSLFWWAVKVDTNNPCETLVEERKEPWNAGLTGSIVASSNHPEWHDPSGQGIMMLNNKQDSAAALVRGLATVLARKESFNSSLSTYVEAYLAVQYSALLDLATVTGTNMYGNSWIGPPNMTYSATDQFSAARVLIAGININSQLESQSPPEPSAAGTSATGGIVGGVVGGLSLIALVVLGSLFIIRRRHHNSTDTRVIPENPLIPIPYVLQLEKHRRKRRIDGSISQGEPPAEAPPPAYSE</sequence>
<keyword evidence="2" id="KW-1133">Transmembrane helix</keyword>
<keyword evidence="2" id="KW-0812">Transmembrane</keyword>
<evidence type="ECO:0000256" key="1">
    <source>
        <dbReference type="SAM" id="MobiDB-lite"/>
    </source>
</evidence>
<name>A0AAW0CP87_9AGAR</name>
<evidence type="ECO:0008006" key="5">
    <source>
        <dbReference type="Google" id="ProtNLM"/>
    </source>
</evidence>
<evidence type="ECO:0000313" key="4">
    <source>
        <dbReference type="Proteomes" id="UP001383192"/>
    </source>
</evidence>
<dbReference type="Proteomes" id="UP001383192">
    <property type="component" value="Unassembled WGS sequence"/>
</dbReference>
<dbReference type="InterPro" id="IPR008928">
    <property type="entry name" value="6-hairpin_glycosidase_sf"/>
</dbReference>
<gene>
    <name evidence="3" type="ORF">VNI00_008838</name>
</gene>
<proteinExistence type="predicted"/>
<comment type="caution">
    <text evidence="3">The sequence shown here is derived from an EMBL/GenBank/DDBJ whole genome shotgun (WGS) entry which is preliminary data.</text>
</comment>
<feature type="region of interest" description="Disordered" evidence="1">
    <location>
        <begin position="480"/>
        <end position="502"/>
    </location>
</feature>
<feature type="compositionally biased region" description="Pro residues" evidence="1">
    <location>
        <begin position="493"/>
        <end position="502"/>
    </location>
</feature>
<dbReference type="AlphaFoldDB" id="A0AAW0CP87"/>
<evidence type="ECO:0000313" key="3">
    <source>
        <dbReference type="EMBL" id="KAK7041877.1"/>
    </source>
</evidence>
<dbReference type="GO" id="GO:0005975">
    <property type="term" value="P:carbohydrate metabolic process"/>
    <property type="evidence" value="ECO:0007669"/>
    <property type="project" value="InterPro"/>
</dbReference>
<organism evidence="3 4">
    <name type="scientific">Paramarasmius palmivorus</name>
    <dbReference type="NCBI Taxonomy" id="297713"/>
    <lineage>
        <taxon>Eukaryota</taxon>
        <taxon>Fungi</taxon>
        <taxon>Dikarya</taxon>
        <taxon>Basidiomycota</taxon>
        <taxon>Agaricomycotina</taxon>
        <taxon>Agaricomycetes</taxon>
        <taxon>Agaricomycetidae</taxon>
        <taxon>Agaricales</taxon>
        <taxon>Marasmiineae</taxon>
        <taxon>Marasmiaceae</taxon>
        <taxon>Paramarasmius</taxon>
    </lineage>
</organism>
<accession>A0AAW0CP87</accession>